<evidence type="ECO:0000256" key="1">
    <source>
        <dbReference type="ARBA" id="ARBA00001974"/>
    </source>
</evidence>
<keyword evidence="5 6" id="KW-0560">Oxidoreductase</keyword>
<dbReference type="InterPro" id="IPR013786">
    <property type="entry name" value="AcylCoA_DH/ox_N"/>
</dbReference>
<evidence type="ECO:0000259" key="9">
    <source>
        <dbReference type="Pfam" id="PF02771"/>
    </source>
</evidence>
<organism evidence="10 11">
    <name type="scientific">Gulosibacter bifidus</name>
    <dbReference type="NCBI Taxonomy" id="272239"/>
    <lineage>
        <taxon>Bacteria</taxon>
        <taxon>Bacillati</taxon>
        <taxon>Actinomycetota</taxon>
        <taxon>Actinomycetes</taxon>
        <taxon>Micrococcales</taxon>
        <taxon>Microbacteriaceae</taxon>
        <taxon>Gulosibacter</taxon>
    </lineage>
</organism>
<dbReference type="Proteomes" id="UP001597453">
    <property type="component" value="Unassembled WGS sequence"/>
</dbReference>
<dbReference type="PANTHER" id="PTHR43884:SF25">
    <property type="entry name" value="ACYL-COA DEHYDROGENASE YDBM-RELATED"/>
    <property type="match status" value="1"/>
</dbReference>
<dbReference type="EC" id="1.-.-.-" evidence="10"/>
<dbReference type="SUPFAM" id="SSF47203">
    <property type="entry name" value="Acyl-CoA dehydrogenase C-terminal domain-like"/>
    <property type="match status" value="1"/>
</dbReference>
<dbReference type="PANTHER" id="PTHR43884">
    <property type="entry name" value="ACYL-COA DEHYDROGENASE"/>
    <property type="match status" value="1"/>
</dbReference>
<evidence type="ECO:0000313" key="10">
    <source>
        <dbReference type="EMBL" id="MFD2673936.1"/>
    </source>
</evidence>
<feature type="domain" description="Acyl-CoA dehydrogenase/oxidase C-terminal" evidence="7">
    <location>
        <begin position="249"/>
        <end position="367"/>
    </location>
</feature>
<dbReference type="Gene3D" id="1.10.540.10">
    <property type="entry name" value="Acyl-CoA dehydrogenase/oxidase, N-terminal domain"/>
    <property type="match status" value="1"/>
</dbReference>
<evidence type="ECO:0000313" key="11">
    <source>
        <dbReference type="Proteomes" id="UP001597453"/>
    </source>
</evidence>
<dbReference type="Gene3D" id="2.40.110.10">
    <property type="entry name" value="Butyryl-CoA Dehydrogenase, subunit A, domain 2"/>
    <property type="match status" value="1"/>
</dbReference>
<dbReference type="InterPro" id="IPR006091">
    <property type="entry name" value="Acyl-CoA_Oxase/DH_mid-dom"/>
</dbReference>
<evidence type="ECO:0000256" key="2">
    <source>
        <dbReference type="ARBA" id="ARBA00009347"/>
    </source>
</evidence>
<dbReference type="RefSeq" id="WP_066054979.1">
    <property type="nucleotide sequence ID" value="NZ_JBHUNF010000001.1"/>
</dbReference>
<dbReference type="CDD" id="cd00567">
    <property type="entry name" value="ACAD"/>
    <property type="match status" value="1"/>
</dbReference>
<evidence type="ECO:0000256" key="5">
    <source>
        <dbReference type="ARBA" id="ARBA00023002"/>
    </source>
</evidence>
<comment type="similarity">
    <text evidence="2 6">Belongs to the acyl-CoA dehydrogenase family.</text>
</comment>
<dbReference type="InterPro" id="IPR046373">
    <property type="entry name" value="Acyl-CoA_Oxase/DH_mid-dom_sf"/>
</dbReference>
<dbReference type="InterPro" id="IPR037069">
    <property type="entry name" value="AcylCoA_DH/ox_N_sf"/>
</dbReference>
<keyword evidence="3 6" id="KW-0285">Flavoprotein</keyword>
<reference evidence="11" key="1">
    <citation type="journal article" date="2019" name="Int. J. Syst. Evol. Microbiol.">
        <title>The Global Catalogue of Microorganisms (GCM) 10K type strain sequencing project: providing services to taxonomists for standard genome sequencing and annotation.</title>
        <authorList>
            <consortium name="The Broad Institute Genomics Platform"/>
            <consortium name="The Broad Institute Genome Sequencing Center for Infectious Disease"/>
            <person name="Wu L."/>
            <person name="Ma J."/>
        </authorList>
    </citation>
    <scope>NUCLEOTIDE SEQUENCE [LARGE SCALE GENOMIC DNA]</scope>
    <source>
        <strain evidence="11">TISTR 1511</strain>
    </source>
</reference>
<evidence type="ECO:0000256" key="4">
    <source>
        <dbReference type="ARBA" id="ARBA00022827"/>
    </source>
</evidence>
<comment type="cofactor">
    <cofactor evidence="1 6">
        <name>FAD</name>
        <dbReference type="ChEBI" id="CHEBI:57692"/>
    </cofactor>
</comment>
<evidence type="ECO:0000256" key="6">
    <source>
        <dbReference type="RuleBase" id="RU362125"/>
    </source>
</evidence>
<proteinExistence type="inferred from homology"/>
<name>A0ABW5RFT4_9MICO</name>
<dbReference type="Pfam" id="PF00441">
    <property type="entry name" value="Acyl-CoA_dh_1"/>
    <property type="match status" value="1"/>
</dbReference>
<comment type="caution">
    <text evidence="10">The sequence shown here is derived from an EMBL/GenBank/DDBJ whole genome shotgun (WGS) entry which is preliminary data.</text>
</comment>
<dbReference type="SUPFAM" id="SSF56645">
    <property type="entry name" value="Acyl-CoA dehydrogenase NM domain-like"/>
    <property type="match status" value="1"/>
</dbReference>
<evidence type="ECO:0000256" key="3">
    <source>
        <dbReference type="ARBA" id="ARBA00022630"/>
    </source>
</evidence>
<accession>A0ABW5RFT4</accession>
<evidence type="ECO:0000259" key="7">
    <source>
        <dbReference type="Pfam" id="PF00441"/>
    </source>
</evidence>
<keyword evidence="11" id="KW-1185">Reference proteome</keyword>
<dbReference type="InterPro" id="IPR009075">
    <property type="entry name" value="AcylCo_DH/oxidase_C"/>
</dbReference>
<feature type="domain" description="Acyl-CoA dehydrogenase/oxidase N-terminal" evidence="9">
    <location>
        <begin position="20"/>
        <end position="88"/>
    </location>
</feature>
<dbReference type="GO" id="GO:0016491">
    <property type="term" value="F:oxidoreductase activity"/>
    <property type="evidence" value="ECO:0007669"/>
    <property type="project" value="UniProtKB-KW"/>
</dbReference>
<gene>
    <name evidence="10" type="ORF">ACFSUQ_01255</name>
</gene>
<dbReference type="Gene3D" id="1.20.140.10">
    <property type="entry name" value="Butyryl-CoA Dehydrogenase, subunit A, domain 3"/>
    <property type="match status" value="1"/>
</dbReference>
<dbReference type="Pfam" id="PF02770">
    <property type="entry name" value="Acyl-CoA_dh_M"/>
    <property type="match status" value="1"/>
</dbReference>
<protein>
    <submittedName>
        <fullName evidence="10">Acyl-CoA dehydrogenase family protein</fullName>
        <ecNumber evidence="10">1.-.-.-</ecNumber>
    </submittedName>
</protein>
<dbReference type="Pfam" id="PF02771">
    <property type="entry name" value="Acyl-CoA_dh_N"/>
    <property type="match status" value="1"/>
</dbReference>
<dbReference type="InterPro" id="IPR036250">
    <property type="entry name" value="AcylCo_DH-like_C"/>
</dbReference>
<dbReference type="EMBL" id="JBHUNF010000001">
    <property type="protein sequence ID" value="MFD2673936.1"/>
    <property type="molecule type" value="Genomic_DNA"/>
</dbReference>
<dbReference type="PIRSF" id="PIRSF016578">
    <property type="entry name" value="HsaA"/>
    <property type="match status" value="1"/>
</dbReference>
<feature type="domain" description="Acyl-CoA oxidase/dehydrogenase middle" evidence="8">
    <location>
        <begin position="122"/>
        <end position="217"/>
    </location>
</feature>
<sequence>MATSVFHPLDLSDDLLEAFRARAAEHDRENSFPVADLEDLQRIGYLRQFVPAELGGSGHGLREVVHQQARLAAAAPATALAVNMHLITGGVARVLAERGAPTLGPNDNDLVWQHIADDAVIALGISEPGNDAVLLDSTVSAVPDGAGGYRLTGTKIFTSLSPVWTHLWCFGRDDSGDTPMLVHALIERGDAGVTIKDDWDTLGMRGTQSCSTTFNDVHVPASRILGTAPVGPSSSPIIFGIFSNFLTLLGACYLGIAERATELAVAAAHKRTSRVAERSSFAEDGGVREIIAQMGNRQLAARMQLESVAQDIDALENYGAEWPVRLSAAKYAATAAARANVQAALEIVGGGGFRRGHELERLYRDVAASVFHPSQDRKVMAAIASWLLDA</sequence>
<keyword evidence="4 6" id="KW-0274">FAD</keyword>
<evidence type="ECO:0000259" key="8">
    <source>
        <dbReference type="Pfam" id="PF02770"/>
    </source>
</evidence>
<dbReference type="InterPro" id="IPR009100">
    <property type="entry name" value="AcylCoA_DH/oxidase_NM_dom_sf"/>
</dbReference>